<evidence type="ECO:0000256" key="1">
    <source>
        <dbReference type="ARBA" id="ARBA00012368"/>
    </source>
</evidence>
<dbReference type="Pfam" id="PF00388">
    <property type="entry name" value="PI-PLC-X"/>
    <property type="match status" value="1"/>
</dbReference>
<keyword evidence="2" id="KW-0378">Hydrolase</keyword>
<dbReference type="InterPro" id="IPR001192">
    <property type="entry name" value="PI-PLC_fam"/>
</dbReference>
<keyword evidence="3" id="KW-0442">Lipid degradation</keyword>
<keyword evidence="6" id="KW-0472">Membrane</keyword>
<keyword evidence="6" id="KW-1133">Transmembrane helix</keyword>
<dbReference type="InterPro" id="IPR001711">
    <property type="entry name" value="PLipase_C_Pinositol-sp_Y"/>
</dbReference>
<dbReference type="GO" id="GO:0051209">
    <property type="term" value="P:release of sequestered calcium ion into cytosol"/>
    <property type="evidence" value="ECO:0007669"/>
    <property type="project" value="TreeGrafter"/>
</dbReference>
<accession>A0A6C0B2L5</accession>
<feature type="region of interest" description="Disordered" evidence="5">
    <location>
        <begin position="340"/>
        <end position="370"/>
    </location>
</feature>
<dbReference type="SUPFAM" id="SSF51695">
    <property type="entry name" value="PLC-like phosphodiesterases"/>
    <property type="match status" value="1"/>
</dbReference>
<proteinExistence type="predicted"/>
<keyword evidence="6" id="KW-0812">Transmembrane</keyword>
<name>A0A6C0B2L5_9ZZZZ</name>
<feature type="transmembrane region" description="Helical" evidence="6">
    <location>
        <begin position="12"/>
        <end position="36"/>
    </location>
</feature>
<protein>
    <recommendedName>
        <fullName evidence="1">phosphoinositide phospholipase C</fullName>
        <ecNumber evidence="1">3.1.4.11</ecNumber>
    </recommendedName>
</protein>
<evidence type="ECO:0000256" key="4">
    <source>
        <dbReference type="ARBA" id="ARBA00023098"/>
    </source>
</evidence>
<dbReference type="PROSITE" id="PS50008">
    <property type="entry name" value="PIPLC_Y_DOMAIN"/>
    <property type="match status" value="1"/>
</dbReference>
<dbReference type="Gene3D" id="3.20.20.190">
    <property type="entry name" value="Phosphatidylinositol (PI) phosphodiesterase"/>
    <property type="match status" value="1"/>
</dbReference>
<sequence length="370" mass="40585">MDGILTYFRENTGMILIMAVGLIVIFACAGAIWAAVRGNPASVMVIGKNNHSAYGRVMNLAPLGASKDNTRLCDYYIASSAYSVFPGAASSDYISEQMIPLVIKDGARLIELDVYAGDNDVPVVGLKNEALGYDYAYNSVLFDACCVAIANSAFNPTECKVSSDPFILSLVFHTDKRNVIDACAEILKNTCRRYMLGLEYSYNSKNVAQEPIINLMGKLIIVSGANVKGTNMEELVNLSWATSNLRRLTYMQASQPYDHDELITSNRTNITMVVPSAIPDLKNSNPTILFSYGCQWNLMNYGSIDAMQEIYIGKFQDASLVMKPEELRFKPVEAKTPVLPDPATHSFQPMAHTSPIYDSNPATGDKSIVI</sequence>
<evidence type="ECO:0000256" key="6">
    <source>
        <dbReference type="SAM" id="Phobius"/>
    </source>
</evidence>
<dbReference type="GO" id="GO:0048015">
    <property type="term" value="P:phosphatidylinositol-mediated signaling"/>
    <property type="evidence" value="ECO:0007669"/>
    <property type="project" value="TreeGrafter"/>
</dbReference>
<dbReference type="EC" id="3.1.4.11" evidence="1"/>
<evidence type="ECO:0000259" key="7">
    <source>
        <dbReference type="PROSITE" id="PS50008"/>
    </source>
</evidence>
<reference evidence="8" key="1">
    <citation type="journal article" date="2020" name="Nature">
        <title>Giant virus diversity and host interactions through global metagenomics.</title>
        <authorList>
            <person name="Schulz F."/>
            <person name="Roux S."/>
            <person name="Paez-Espino D."/>
            <person name="Jungbluth S."/>
            <person name="Walsh D.A."/>
            <person name="Denef V.J."/>
            <person name="McMahon K.D."/>
            <person name="Konstantinidis K.T."/>
            <person name="Eloe-Fadrosh E.A."/>
            <person name="Kyrpides N.C."/>
            <person name="Woyke T."/>
        </authorList>
    </citation>
    <scope>NUCLEOTIDE SEQUENCE</scope>
    <source>
        <strain evidence="8">GVMAG-M-3300009185-7</strain>
    </source>
</reference>
<dbReference type="PANTHER" id="PTHR10336">
    <property type="entry name" value="PHOSPHOINOSITIDE-SPECIFIC PHOSPHOLIPASE C FAMILY PROTEIN"/>
    <property type="match status" value="1"/>
</dbReference>
<organism evidence="8">
    <name type="scientific">viral metagenome</name>
    <dbReference type="NCBI Taxonomy" id="1070528"/>
    <lineage>
        <taxon>unclassified sequences</taxon>
        <taxon>metagenomes</taxon>
        <taxon>organismal metagenomes</taxon>
    </lineage>
</organism>
<evidence type="ECO:0000256" key="5">
    <source>
        <dbReference type="SAM" id="MobiDB-lite"/>
    </source>
</evidence>
<dbReference type="GO" id="GO:0004435">
    <property type="term" value="F:phosphatidylinositol-4,5-bisphosphate phospholipase C activity"/>
    <property type="evidence" value="ECO:0007669"/>
    <property type="project" value="UniProtKB-EC"/>
</dbReference>
<dbReference type="PROSITE" id="PS50007">
    <property type="entry name" value="PIPLC_X_DOMAIN"/>
    <property type="match status" value="1"/>
</dbReference>
<keyword evidence="4" id="KW-0443">Lipid metabolism</keyword>
<dbReference type="GO" id="GO:0016042">
    <property type="term" value="P:lipid catabolic process"/>
    <property type="evidence" value="ECO:0007669"/>
    <property type="project" value="UniProtKB-KW"/>
</dbReference>
<evidence type="ECO:0000313" key="8">
    <source>
        <dbReference type="EMBL" id="QHS86044.1"/>
    </source>
</evidence>
<dbReference type="AlphaFoldDB" id="A0A6C0B2L5"/>
<dbReference type="PANTHER" id="PTHR10336:SF36">
    <property type="entry name" value="1-PHOSPHATIDYLINOSITOL 4,5-BISPHOSPHATE PHOSPHODIESTERASE BETA-4"/>
    <property type="match status" value="1"/>
</dbReference>
<evidence type="ECO:0000256" key="2">
    <source>
        <dbReference type="ARBA" id="ARBA00022801"/>
    </source>
</evidence>
<dbReference type="InterPro" id="IPR017946">
    <property type="entry name" value="PLC-like_Pdiesterase_TIM-brl"/>
</dbReference>
<dbReference type="EMBL" id="MN739050">
    <property type="protein sequence ID" value="QHS86044.1"/>
    <property type="molecule type" value="Genomic_DNA"/>
</dbReference>
<dbReference type="SMART" id="SM00148">
    <property type="entry name" value="PLCXc"/>
    <property type="match status" value="1"/>
</dbReference>
<evidence type="ECO:0000256" key="3">
    <source>
        <dbReference type="ARBA" id="ARBA00022963"/>
    </source>
</evidence>
<feature type="domain" description="PI-PLC Y-box" evidence="7">
    <location>
        <begin position="280"/>
        <end position="328"/>
    </location>
</feature>
<dbReference type="InterPro" id="IPR000909">
    <property type="entry name" value="PLipase_C_PInositol-sp_X_dom"/>
</dbReference>